<dbReference type="AlphaFoldDB" id="A0A547PCI3"/>
<comment type="caution">
    <text evidence="2">The sequence shown here is derived from an EMBL/GenBank/DDBJ whole genome shotgun (WGS) entry which is preliminary data.</text>
</comment>
<dbReference type="CDD" id="cd00077">
    <property type="entry name" value="HDc"/>
    <property type="match status" value="1"/>
</dbReference>
<gene>
    <name evidence="2" type="ORF">FGU71_08190</name>
</gene>
<dbReference type="InterPro" id="IPR003607">
    <property type="entry name" value="HD/PDEase_dom"/>
</dbReference>
<organism evidence="2 3">
    <name type="scientific">Erythrobacter insulae</name>
    <dbReference type="NCBI Taxonomy" id="2584124"/>
    <lineage>
        <taxon>Bacteria</taxon>
        <taxon>Pseudomonadati</taxon>
        <taxon>Pseudomonadota</taxon>
        <taxon>Alphaproteobacteria</taxon>
        <taxon>Sphingomonadales</taxon>
        <taxon>Erythrobacteraceae</taxon>
        <taxon>Erythrobacter/Porphyrobacter group</taxon>
        <taxon>Erythrobacter</taxon>
    </lineage>
</organism>
<accession>A0A547PCI3</accession>
<dbReference type="InterPro" id="IPR037522">
    <property type="entry name" value="HD_GYP_dom"/>
</dbReference>
<proteinExistence type="predicted"/>
<sequence>MLKNIPLSSLELGMFVHKMNGGWFDHPFWKAKFLIDEPQKLQTLKSSALTSVVIDTSLGKDVEEEQALRNAGTNAKATKAKRLNAITRRQSTREQTSRPVSTAAELGAAQALANNASAKLKDIFRAAHLGRAISVSSVAPIVGDIQASIDRNSQAFHGLMRCKLKSEFVYRHSLCVSALMISLARKMNLSSKETTDAGLAGLLLDIGTSYYPKTINPPHGDFSQLDPEIWHQHVQLGHRALRYDEEVSDWALHACLHHHERMDGKGFPEGLREIDISVGGRMAAICDTFNFLLNDGGGGSPLDPSTAVKTMRQMEGAFDPDILRKFIESVGQFPVGSFVRLRSGFLGMVIDENPLVAARPLVEVFYSLAEGKRIAQRRIKLGDGLNDDEILDTADLSGLDLPDEGYLREVVFLAAHR</sequence>
<dbReference type="Gene3D" id="1.10.3210.10">
    <property type="entry name" value="Hypothetical protein af1432"/>
    <property type="match status" value="1"/>
</dbReference>
<dbReference type="InterPro" id="IPR021812">
    <property type="entry name" value="DUF3391"/>
</dbReference>
<evidence type="ECO:0000313" key="3">
    <source>
        <dbReference type="Proteomes" id="UP000316343"/>
    </source>
</evidence>
<dbReference type="OrthoDB" id="9802066at2"/>
<dbReference type="PANTHER" id="PTHR43155:SF2">
    <property type="entry name" value="CYCLIC DI-GMP PHOSPHODIESTERASE PA4108"/>
    <property type="match status" value="1"/>
</dbReference>
<dbReference type="PANTHER" id="PTHR43155">
    <property type="entry name" value="CYCLIC DI-GMP PHOSPHODIESTERASE PA4108-RELATED"/>
    <property type="match status" value="1"/>
</dbReference>
<reference evidence="2 3" key="1">
    <citation type="submission" date="2019-06" db="EMBL/GenBank/DDBJ databases">
        <title>Erythrobacter insulae sp. nov., isolated from a tidal flat.</title>
        <authorList>
            <person name="Yoon J.-H."/>
        </authorList>
    </citation>
    <scope>NUCLEOTIDE SEQUENCE [LARGE SCALE GENOMIC DNA]</scope>
    <source>
        <strain evidence="2 3">JBTF-M21</strain>
    </source>
</reference>
<evidence type="ECO:0000259" key="1">
    <source>
        <dbReference type="PROSITE" id="PS51832"/>
    </source>
</evidence>
<feature type="domain" description="HD-GYP" evidence="1">
    <location>
        <begin position="147"/>
        <end position="342"/>
    </location>
</feature>
<dbReference type="Pfam" id="PF11871">
    <property type="entry name" value="DUF3391"/>
    <property type="match status" value="1"/>
</dbReference>
<dbReference type="EMBL" id="VHJK01000001">
    <property type="protein sequence ID" value="TRD11835.1"/>
    <property type="molecule type" value="Genomic_DNA"/>
</dbReference>
<name>A0A547PCI3_9SPHN</name>
<dbReference type="PROSITE" id="PS51832">
    <property type="entry name" value="HD_GYP"/>
    <property type="match status" value="1"/>
</dbReference>
<keyword evidence="3" id="KW-1185">Reference proteome</keyword>
<protein>
    <submittedName>
        <fullName evidence="2">DUF3391 domain-containing protein</fullName>
    </submittedName>
</protein>
<dbReference type="GO" id="GO:0008081">
    <property type="term" value="F:phosphoric diester hydrolase activity"/>
    <property type="evidence" value="ECO:0007669"/>
    <property type="project" value="UniProtKB-ARBA"/>
</dbReference>
<evidence type="ECO:0000313" key="2">
    <source>
        <dbReference type="EMBL" id="TRD11835.1"/>
    </source>
</evidence>
<dbReference type="RefSeq" id="WP_142788107.1">
    <property type="nucleotide sequence ID" value="NZ_VHJK01000001.1"/>
</dbReference>
<dbReference type="Proteomes" id="UP000316343">
    <property type="component" value="Unassembled WGS sequence"/>
</dbReference>
<dbReference type="SUPFAM" id="SSF109604">
    <property type="entry name" value="HD-domain/PDEase-like"/>
    <property type="match status" value="1"/>
</dbReference>
<dbReference type="Pfam" id="PF13487">
    <property type="entry name" value="HD_5"/>
    <property type="match status" value="1"/>
</dbReference>